<dbReference type="InterPro" id="IPR016793">
    <property type="entry name" value="UCP021591"/>
</dbReference>
<organism evidence="2 3">
    <name type="scientific">Mycobacterium paragordonae</name>
    <dbReference type="NCBI Taxonomy" id="1389713"/>
    <lineage>
        <taxon>Bacteria</taxon>
        <taxon>Bacillati</taxon>
        <taxon>Actinomycetota</taxon>
        <taxon>Actinomycetes</taxon>
        <taxon>Mycobacteriales</taxon>
        <taxon>Mycobacteriaceae</taxon>
        <taxon>Mycobacterium</taxon>
    </lineage>
</organism>
<keyword evidence="1" id="KW-0732">Signal</keyword>
<evidence type="ECO:0000313" key="2">
    <source>
        <dbReference type="EMBL" id="GFG81408.1"/>
    </source>
</evidence>
<feature type="chain" id="PRO_5045834233" evidence="1">
    <location>
        <begin position="29"/>
        <end position="140"/>
    </location>
</feature>
<reference evidence="2 3" key="1">
    <citation type="journal article" date="2019" name="Emerg. Microbes Infect.">
        <title>Comprehensive subspecies identification of 175 nontuberculous mycobacteria species based on 7547 genomic profiles.</title>
        <authorList>
            <person name="Matsumoto Y."/>
            <person name="Kinjo T."/>
            <person name="Motooka D."/>
            <person name="Nabeya D."/>
            <person name="Jung N."/>
            <person name="Uechi K."/>
            <person name="Horii T."/>
            <person name="Iida T."/>
            <person name="Fujita J."/>
            <person name="Nakamura S."/>
        </authorList>
    </citation>
    <scope>NUCLEOTIDE SEQUENCE [LARGE SCALE GENOMIC DNA]</scope>
    <source>
        <strain evidence="2 3">JCM 18565</strain>
    </source>
</reference>
<gene>
    <name evidence="2" type="ORF">MPRG_46840</name>
</gene>
<dbReference type="RefSeq" id="WP_120793970.1">
    <property type="nucleotide sequence ID" value="NZ_BLKX01000001.1"/>
</dbReference>
<protein>
    <submittedName>
        <fullName evidence="2">Uncharacterized protein</fullName>
    </submittedName>
</protein>
<sequence length="140" mass="15146">MTTTATKFVGLAVSTLLAGLLSPAPATADDDPPMHQVVYTISAKNPIYADIYYQDQDPTKFSDYSHNPYTFTPNIQADIAPGRPWIQQVMLINPDAWAMVSVSTGRQPGTPGFHCTVSVDGNVVVSKDGDKGVLCSLRTW</sequence>
<evidence type="ECO:0000256" key="1">
    <source>
        <dbReference type="SAM" id="SignalP"/>
    </source>
</evidence>
<accession>A0ABQ1CBG6</accession>
<dbReference type="EMBL" id="BLKX01000001">
    <property type="protein sequence ID" value="GFG81408.1"/>
    <property type="molecule type" value="Genomic_DNA"/>
</dbReference>
<dbReference type="PIRSF" id="PIRSF021591">
    <property type="entry name" value="UCP021591"/>
    <property type="match status" value="1"/>
</dbReference>
<feature type="signal peptide" evidence="1">
    <location>
        <begin position="1"/>
        <end position="28"/>
    </location>
</feature>
<keyword evidence="3" id="KW-1185">Reference proteome</keyword>
<evidence type="ECO:0000313" key="3">
    <source>
        <dbReference type="Proteomes" id="UP000465240"/>
    </source>
</evidence>
<dbReference type="Proteomes" id="UP000465240">
    <property type="component" value="Unassembled WGS sequence"/>
</dbReference>
<comment type="caution">
    <text evidence="2">The sequence shown here is derived from an EMBL/GenBank/DDBJ whole genome shotgun (WGS) entry which is preliminary data.</text>
</comment>
<name>A0ABQ1CBG6_9MYCO</name>
<proteinExistence type="predicted"/>